<sequence>MQEMHVAKSLSPSVVVRQITKSGKLIIGLVVVGALVGAAASVVTKPRWVASMTVQIGQISAPVEAGVVSRPIENQLTASDRYNLPGLRLSVLKDLGLNPPDNGDRSSLLIFNTLMATPARGPDLIKLQVSAYSREQAQAALQASFNSFSDMHQKIYGPAVDELKHNLADTQSRLKAAEKEYQQAYGSIQPSTGQGNSKPVDSRNVLVSNMVTQINLQVLQLRSQVAELEQANSPLLTYPTRIVEAPYAPLRANTPSRVVMILIGGFLGLLVGIAFAARRIARRG</sequence>
<evidence type="ECO:0000256" key="1">
    <source>
        <dbReference type="SAM" id="Coils"/>
    </source>
</evidence>
<dbReference type="Proteomes" id="UP000242951">
    <property type="component" value="Unassembled WGS sequence"/>
</dbReference>
<organism evidence="3 4">
    <name type="scientific">Candidatus Burkholderia pumila</name>
    <dbReference type="NCBI Taxonomy" id="1090375"/>
    <lineage>
        <taxon>Bacteria</taxon>
        <taxon>Pseudomonadati</taxon>
        <taxon>Pseudomonadota</taxon>
        <taxon>Betaproteobacteria</taxon>
        <taxon>Burkholderiales</taxon>
        <taxon>Burkholderiaceae</taxon>
        <taxon>Burkholderia</taxon>
    </lineage>
</organism>
<comment type="caution">
    <text evidence="3">The sequence shown here is derived from an EMBL/GenBank/DDBJ whole genome shotgun (WGS) entry which is preliminary data.</text>
</comment>
<feature type="coiled-coil region" evidence="1">
    <location>
        <begin position="160"/>
        <end position="187"/>
    </location>
</feature>
<reference evidence="3 4" key="1">
    <citation type="submission" date="2015-06" db="EMBL/GenBank/DDBJ databases">
        <title>Comparative genomics of Burkholderia leaf nodule symbionts.</title>
        <authorList>
            <person name="Carlier A."/>
            <person name="Eberl L."/>
            <person name="Pinto-Carbo M."/>
        </authorList>
    </citation>
    <scope>NUCLEOTIDE SEQUENCE [LARGE SCALE GENOMIC DNA]</scope>
    <source>
        <strain evidence="3 4">UZHbot3</strain>
    </source>
</reference>
<dbReference type="PANTHER" id="PTHR32309">
    <property type="entry name" value="TYROSINE-PROTEIN KINASE"/>
    <property type="match status" value="1"/>
</dbReference>
<keyword evidence="2" id="KW-0472">Membrane</keyword>
<accession>A0ABR5HLN4</accession>
<keyword evidence="1" id="KW-0175">Coiled coil</keyword>
<keyword evidence="2" id="KW-0812">Transmembrane</keyword>
<proteinExistence type="predicted"/>
<gene>
    <name evidence="3" type="ORF">BPMI_00197</name>
</gene>
<evidence type="ECO:0000313" key="4">
    <source>
        <dbReference type="Proteomes" id="UP000242951"/>
    </source>
</evidence>
<feature type="transmembrane region" description="Helical" evidence="2">
    <location>
        <begin position="258"/>
        <end position="277"/>
    </location>
</feature>
<dbReference type="EMBL" id="LELG01000123">
    <property type="protein sequence ID" value="KMQ80260.1"/>
    <property type="molecule type" value="Genomic_DNA"/>
</dbReference>
<protein>
    <submittedName>
        <fullName evidence="3">Uncharacterized protein</fullName>
    </submittedName>
</protein>
<evidence type="ECO:0000256" key="2">
    <source>
        <dbReference type="SAM" id="Phobius"/>
    </source>
</evidence>
<name>A0ABR5HLN4_9BURK</name>
<dbReference type="InterPro" id="IPR050445">
    <property type="entry name" value="Bact_polysacc_biosynth/exp"/>
</dbReference>
<evidence type="ECO:0000313" key="3">
    <source>
        <dbReference type="EMBL" id="KMQ80260.1"/>
    </source>
</evidence>
<dbReference type="PANTHER" id="PTHR32309:SF31">
    <property type="entry name" value="CAPSULAR EXOPOLYSACCHARIDE FAMILY"/>
    <property type="match status" value="1"/>
</dbReference>
<keyword evidence="4" id="KW-1185">Reference proteome</keyword>
<keyword evidence="2" id="KW-1133">Transmembrane helix</keyword>